<dbReference type="InterPro" id="IPR010982">
    <property type="entry name" value="Lambda_DNA-bd_dom_sf"/>
</dbReference>
<dbReference type="InterPro" id="IPR010359">
    <property type="entry name" value="IrrE_HExxH"/>
</dbReference>
<dbReference type="GO" id="GO:0003677">
    <property type="term" value="F:DNA binding"/>
    <property type="evidence" value="ECO:0007669"/>
    <property type="project" value="InterPro"/>
</dbReference>
<dbReference type="KEGG" id="sesp:BN6_59130"/>
<dbReference type="eggNOG" id="COG1396">
    <property type="taxonomic scope" value="Bacteria"/>
</dbReference>
<dbReference type="AlphaFoldDB" id="K0JYZ4"/>
<sequence length="384" mass="41322">MSARTPARAADVAPLFDGARLTLARKLAGLRKSDLAGRVDKSPTAVAAWESGAKRPTAATVAQLALSLAVEPGFFAVRADDVAAASSTPHFRSLRSTSQLARDQAFAFGQVAVDVAAGLERHVEFPEPDVPCLPVTADDPGDGPERAARLVRERWGIGPGPAGHLVRLLENRGVLVVFSPPQAASVDAYSFDSRRRPVVVLNPVKRDYYRQRFDVAHELGHLVMHGDAEPGGRGVEDQAHRFAAELLMPAEQVRDLLPASMGGAVWPTLARLKEQWGVSLQALLYRARWLGRLGDVSYRNAMATISARGWRRSEPGLVTVMEQPSLLARAVQLLASEGIGQEALVEQCRVPADLFRTVTARAPLPADTTRAGARVVSILDVPRG</sequence>
<dbReference type="EMBL" id="HE804045">
    <property type="protein sequence ID" value="CCH33170.1"/>
    <property type="molecule type" value="Genomic_DNA"/>
</dbReference>
<dbReference type="InterPro" id="IPR001387">
    <property type="entry name" value="Cro/C1-type_HTH"/>
</dbReference>
<evidence type="ECO:0000313" key="3">
    <source>
        <dbReference type="EMBL" id="CCH33170.1"/>
    </source>
</evidence>
<dbReference type="PROSITE" id="PS50943">
    <property type="entry name" value="HTH_CROC1"/>
    <property type="match status" value="1"/>
</dbReference>
<dbReference type="SMART" id="SM00530">
    <property type="entry name" value="HTH_XRE"/>
    <property type="match status" value="1"/>
</dbReference>
<dbReference type="OrthoDB" id="9794834at2"/>
<dbReference type="RefSeq" id="WP_015103281.1">
    <property type="nucleotide sequence ID" value="NC_019673.1"/>
</dbReference>
<evidence type="ECO:0000256" key="1">
    <source>
        <dbReference type="ARBA" id="ARBA00007227"/>
    </source>
</evidence>
<evidence type="ECO:0000259" key="2">
    <source>
        <dbReference type="PROSITE" id="PS50943"/>
    </source>
</evidence>
<proteinExistence type="inferred from homology"/>
<dbReference type="Pfam" id="PF06114">
    <property type="entry name" value="Peptidase_M78"/>
    <property type="match status" value="1"/>
</dbReference>
<dbReference type="Gene3D" id="1.10.10.2910">
    <property type="match status" value="1"/>
</dbReference>
<dbReference type="eggNOG" id="COG2856">
    <property type="taxonomic scope" value="Bacteria"/>
</dbReference>
<dbReference type="HOGENOM" id="CLU_053651_1_1_11"/>
<dbReference type="Pfam" id="PF01381">
    <property type="entry name" value="HTH_3"/>
    <property type="match status" value="1"/>
</dbReference>
<dbReference type="PATRIC" id="fig|1179773.3.peg.5951"/>
<dbReference type="SUPFAM" id="SSF47413">
    <property type="entry name" value="lambda repressor-like DNA-binding domains"/>
    <property type="match status" value="1"/>
</dbReference>
<feature type="domain" description="HTH cro/C1-type" evidence="2">
    <location>
        <begin position="21"/>
        <end position="75"/>
    </location>
</feature>
<evidence type="ECO:0000313" key="4">
    <source>
        <dbReference type="Proteomes" id="UP000006281"/>
    </source>
</evidence>
<dbReference type="Gene3D" id="1.10.260.40">
    <property type="entry name" value="lambda repressor-like DNA-binding domains"/>
    <property type="match status" value="1"/>
</dbReference>
<gene>
    <name evidence="3" type="ordered locus">BN6_59130</name>
</gene>
<dbReference type="PANTHER" id="PTHR43236">
    <property type="entry name" value="ANTITOXIN HIGA1"/>
    <property type="match status" value="1"/>
</dbReference>
<dbReference type="InterPro" id="IPR052345">
    <property type="entry name" value="Rad_response_metalloprotease"/>
</dbReference>
<reference evidence="3 4" key="1">
    <citation type="journal article" date="2012" name="BMC Genomics">
        <title>Complete genome sequence of Saccharothrix espanaensis DSM 44229T and comparison to the other completely sequenced Pseudonocardiaceae.</title>
        <authorList>
            <person name="Strobel T."/>
            <person name="Al-Dilaimi A."/>
            <person name="Blom J."/>
            <person name="Gessner A."/>
            <person name="Kalinowski J."/>
            <person name="Luzhetska M."/>
            <person name="Puhler A."/>
            <person name="Szczepanowski R."/>
            <person name="Bechthold A."/>
            <person name="Ruckert C."/>
        </authorList>
    </citation>
    <scope>NUCLEOTIDE SEQUENCE [LARGE SCALE GENOMIC DNA]</scope>
    <source>
        <strain evidence="4">ATCC 51144 / DSM 44229 / JCM 9112 / NBRC 15066 / NRRL 15764</strain>
    </source>
</reference>
<dbReference type="BioCyc" id="SESP1179773:BN6_RS28445-MONOMER"/>
<dbReference type="CDD" id="cd00093">
    <property type="entry name" value="HTH_XRE"/>
    <property type="match status" value="1"/>
</dbReference>
<protein>
    <recommendedName>
        <fullName evidence="2">HTH cro/C1-type domain-containing protein</fullName>
    </recommendedName>
</protein>
<name>K0JYZ4_SACES</name>
<accession>K0JYZ4</accession>
<dbReference type="PANTHER" id="PTHR43236:SF1">
    <property type="entry name" value="BLL7220 PROTEIN"/>
    <property type="match status" value="1"/>
</dbReference>
<keyword evidence="4" id="KW-1185">Reference proteome</keyword>
<dbReference type="Proteomes" id="UP000006281">
    <property type="component" value="Chromosome"/>
</dbReference>
<organism evidence="3 4">
    <name type="scientific">Saccharothrix espanaensis (strain ATCC 51144 / DSM 44229 / JCM 9112 / NBRC 15066 / NRRL 15764)</name>
    <dbReference type="NCBI Taxonomy" id="1179773"/>
    <lineage>
        <taxon>Bacteria</taxon>
        <taxon>Bacillati</taxon>
        <taxon>Actinomycetota</taxon>
        <taxon>Actinomycetes</taxon>
        <taxon>Pseudonocardiales</taxon>
        <taxon>Pseudonocardiaceae</taxon>
        <taxon>Saccharothrix</taxon>
    </lineage>
</organism>
<dbReference type="STRING" id="1179773.BN6_59130"/>
<comment type="similarity">
    <text evidence="1">Belongs to the short-chain fatty acyl-CoA assimilation regulator (ScfR) family.</text>
</comment>